<accession>A0AC35F4E2</accession>
<evidence type="ECO:0000313" key="2">
    <source>
        <dbReference type="WBParaSite" id="PS1159_v2.g13786.t1"/>
    </source>
</evidence>
<dbReference type="WBParaSite" id="PS1159_v2.g13786.t1">
    <property type="protein sequence ID" value="PS1159_v2.g13786.t1"/>
    <property type="gene ID" value="PS1159_v2.g13786"/>
</dbReference>
<organism evidence="1 2">
    <name type="scientific">Panagrolaimus sp. PS1159</name>
    <dbReference type="NCBI Taxonomy" id="55785"/>
    <lineage>
        <taxon>Eukaryota</taxon>
        <taxon>Metazoa</taxon>
        <taxon>Ecdysozoa</taxon>
        <taxon>Nematoda</taxon>
        <taxon>Chromadorea</taxon>
        <taxon>Rhabditida</taxon>
        <taxon>Tylenchina</taxon>
        <taxon>Panagrolaimomorpha</taxon>
        <taxon>Panagrolaimoidea</taxon>
        <taxon>Panagrolaimidae</taxon>
        <taxon>Panagrolaimus</taxon>
    </lineage>
</organism>
<dbReference type="Proteomes" id="UP000887580">
    <property type="component" value="Unplaced"/>
</dbReference>
<evidence type="ECO:0000313" key="1">
    <source>
        <dbReference type="Proteomes" id="UP000887580"/>
    </source>
</evidence>
<protein>
    <submittedName>
        <fullName evidence="2">Uncharacterized protein</fullName>
    </submittedName>
</protein>
<proteinExistence type="predicted"/>
<reference evidence="2" key="1">
    <citation type="submission" date="2022-11" db="UniProtKB">
        <authorList>
            <consortium name="WormBaseParasite"/>
        </authorList>
    </citation>
    <scope>IDENTIFICATION</scope>
</reference>
<name>A0AC35F4E2_9BILA</name>
<sequence length="103" mass="12007">MLRLVFLLFFVTLAETRFEDIINPRNSRQFLDLKTYNLTLRHWQSSLAEFQTKEIFEYFASGFSLSMPNVTIECVEDIAMIGLVLLNQSNAFPEFDETVSQSK</sequence>